<feature type="transmembrane region" description="Helical" evidence="1">
    <location>
        <begin position="131"/>
        <end position="152"/>
    </location>
</feature>
<evidence type="ECO:0008006" key="3">
    <source>
        <dbReference type="Google" id="ProtNLM"/>
    </source>
</evidence>
<keyword evidence="1" id="KW-1133">Transmembrane helix</keyword>
<proteinExistence type="predicted"/>
<geneLocation type="plasmid" evidence="2">
    <name>pWcMBF8-1</name>
</geneLocation>
<accession>A0A0N7CDC0</accession>
<evidence type="ECO:0000256" key="1">
    <source>
        <dbReference type="SAM" id="Phobius"/>
    </source>
</evidence>
<gene>
    <name evidence="2" type="ORF">pWcMBF8-1_16</name>
</gene>
<feature type="transmembrane region" description="Helical" evidence="1">
    <location>
        <begin position="7"/>
        <end position="32"/>
    </location>
</feature>
<keyword evidence="1" id="KW-0812">Transmembrane</keyword>
<name>A0A0N7CDC0_WEICO</name>
<protein>
    <recommendedName>
        <fullName evidence="3">DUF2975 domain-containing protein</fullName>
    </recommendedName>
</protein>
<organism evidence="2">
    <name type="scientific">Weissella confusa</name>
    <name type="common">Lactobacillus confusus</name>
    <dbReference type="NCBI Taxonomy" id="1583"/>
    <lineage>
        <taxon>Bacteria</taxon>
        <taxon>Bacillati</taxon>
        <taxon>Bacillota</taxon>
        <taxon>Bacilli</taxon>
        <taxon>Lactobacillales</taxon>
        <taxon>Lactobacillaceae</taxon>
        <taxon>Weissella</taxon>
    </lineage>
</organism>
<keyword evidence="1" id="KW-0472">Membrane</keyword>
<keyword evidence="2" id="KW-0614">Plasmid</keyword>
<feature type="transmembrane region" description="Helical" evidence="1">
    <location>
        <begin position="52"/>
        <end position="74"/>
    </location>
</feature>
<evidence type="ECO:0000313" key="2">
    <source>
        <dbReference type="EMBL" id="AKL79728.1"/>
    </source>
</evidence>
<dbReference type="AlphaFoldDB" id="A0A0N7CDC0"/>
<dbReference type="EMBL" id="KR350502">
    <property type="protein sequence ID" value="AKL79728.1"/>
    <property type="molecule type" value="Genomic_DNA"/>
</dbReference>
<reference evidence="2" key="1">
    <citation type="submission" date="2015-04" db="EMBL/GenBank/DDBJ databases">
        <title>Plasmid pWcMBF8-1 isolated from Weissella confusa strain MBF8-1 carries a bacteriocin-encoding locus.</title>
        <authorList>
            <person name="Malik A."/>
            <person name="Heng N.C.K."/>
        </authorList>
    </citation>
    <scope>NUCLEOTIDE SEQUENCE</scope>
    <source>
        <strain evidence="2">MBF8-1</strain>
        <plasmid evidence="2">pWcMBF8-1</plasmid>
    </source>
</reference>
<feature type="transmembrane region" description="Helical" evidence="1">
    <location>
        <begin position="95"/>
        <end position="119"/>
    </location>
</feature>
<sequence length="166" mass="18847">MSKTAKTILNFLIFVAWFAMFSMLISTVAYFGSFCVDIVHISKQGLSQNTGFALFSSFINLVSSILLIFIYNCLRRFSNSVKKISFFNAYNIIQLKSFLIYTGSYLAIELVFFFVSGIHEQYPFGPALGNALLSIALPTVFWAFSYLVYVAFKYGFNLQEDVDEVI</sequence>